<keyword evidence="4" id="KW-1185">Reference proteome</keyword>
<gene>
    <name evidence="3" type="ORF">NDN08_004829</name>
</gene>
<proteinExistence type="predicted"/>
<reference evidence="3 4" key="1">
    <citation type="journal article" date="2023" name="Nat. Commun.">
        <title>Origin of minicircular mitochondrial genomes in red algae.</title>
        <authorList>
            <person name="Lee Y."/>
            <person name="Cho C.H."/>
            <person name="Lee Y.M."/>
            <person name="Park S.I."/>
            <person name="Yang J.H."/>
            <person name="West J.A."/>
            <person name="Bhattacharya D."/>
            <person name="Yoon H.S."/>
        </authorList>
    </citation>
    <scope>NUCLEOTIDE SEQUENCE [LARGE SCALE GENOMIC DNA]</scope>
    <source>
        <strain evidence="3 4">CCMP1338</strain>
        <tissue evidence="3">Whole cell</tissue>
    </source>
</reference>
<protein>
    <recommendedName>
        <fullName evidence="2">C2H2-type domain-containing protein</fullName>
    </recommendedName>
</protein>
<organism evidence="3 4">
    <name type="scientific">Rhodosorus marinus</name>
    <dbReference type="NCBI Taxonomy" id="101924"/>
    <lineage>
        <taxon>Eukaryota</taxon>
        <taxon>Rhodophyta</taxon>
        <taxon>Stylonematophyceae</taxon>
        <taxon>Stylonematales</taxon>
        <taxon>Stylonemataceae</taxon>
        <taxon>Rhodosorus</taxon>
    </lineage>
</organism>
<dbReference type="Gene3D" id="3.30.160.60">
    <property type="entry name" value="Classic Zinc Finger"/>
    <property type="match status" value="1"/>
</dbReference>
<comment type="caution">
    <text evidence="3">The sequence shown here is derived from an EMBL/GenBank/DDBJ whole genome shotgun (WGS) entry which is preliminary data.</text>
</comment>
<name>A0AAV8UNX8_9RHOD</name>
<dbReference type="SMART" id="SM00355">
    <property type="entry name" value="ZnF_C2H2"/>
    <property type="match status" value="2"/>
</dbReference>
<dbReference type="Proteomes" id="UP001157974">
    <property type="component" value="Unassembled WGS sequence"/>
</dbReference>
<evidence type="ECO:0000313" key="4">
    <source>
        <dbReference type="Proteomes" id="UP001157974"/>
    </source>
</evidence>
<accession>A0AAV8UNX8</accession>
<dbReference type="EMBL" id="JAMWBK010000007">
    <property type="protein sequence ID" value="KAJ8903729.1"/>
    <property type="molecule type" value="Genomic_DNA"/>
</dbReference>
<evidence type="ECO:0000259" key="2">
    <source>
        <dbReference type="PROSITE" id="PS50157"/>
    </source>
</evidence>
<dbReference type="PROSITE" id="PS00028">
    <property type="entry name" value="ZINC_FINGER_C2H2_1"/>
    <property type="match status" value="2"/>
</dbReference>
<dbReference type="InterPro" id="IPR036236">
    <property type="entry name" value="Znf_C2H2_sf"/>
</dbReference>
<dbReference type="AlphaFoldDB" id="A0AAV8UNX8"/>
<feature type="domain" description="C2H2-type" evidence="2">
    <location>
        <begin position="103"/>
        <end position="131"/>
    </location>
</feature>
<keyword evidence="1" id="KW-0862">Zinc</keyword>
<dbReference type="SUPFAM" id="SSF57667">
    <property type="entry name" value="beta-beta-alpha zinc fingers"/>
    <property type="match status" value="1"/>
</dbReference>
<dbReference type="PROSITE" id="PS50157">
    <property type="entry name" value="ZINC_FINGER_C2H2_2"/>
    <property type="match status" value="2"/>
</dbReference>
<keyword evidence="1" id="KW-0863">Zinc-finger</keyword>
<feature type="domain" description="C2H2-type" evidence="2">
    <location>
        <begin position="132"/>
        <end position="160"/>
    </location>
</feature>
<dbReference type="InterPro" id="IPR013087">
    <property type="entry name" value="Znf_C2H2_type"/>
</dbReference>
<sequence>MSLLFMSDLVAVDLENQLLASFAEGGPAFAPVDLDLIAPEELEVENSLWSTESASLSESSHCSDDGDFLEKFLAEIEPEIPVVKVEPETVKPVEVVRPSNAMATCPICHSNFFRKYEMIRHLKATHYRIRPHQCKYCKKSFARTCHLNVHIKNVHMKRDKKKRQTKKQKTEPTITGFRENGTLL</sequence>
<evidence type="ECO:0000313" key="3">
    <source>
        <dbReference type="EMBL" id="KAJ8903729.1"/>
    </source>
</evidence>
<dbReference type="Pfam" id="PF00096">
    <property type="entry name" value="zf-C2H2"/>
    <property type="match status" value="1"/>
</dbReference>
<dbReference type="GO" id="GO:0008270">
    <property type="term" value="F:zinc ion binding"/>
    <property type="evidence" value="ECO:0007669"/>
    <property type="project" value="UniProtKB-KW"/>
</dbReference>
<evidence type="ECO:0000256" key="1">
    <source>
        <dbReference type="PROSITE-ProRule" id="PRU00042"/>
    </source>
</evidence>
<keyword evidence="1" id="KW-0479">Metal-binding</keyword>